<dbReference type="InterPro" id="IPR029044">
    <property type="entry name" value="Nucleotide-diphossugar_trans"/>
</dbReference>
<keyword evidence="2" id="KW-1185">Reference proteome</keyword>
<dbReference type="RefSeq" id="WP_073631124.1">
    <property type="nucleotide sequence ID" value="NZ_FRXO01000008.1"/>
</dbReference>
<dbReference type="Proteomes" id="UP000186406">
    <property type="component" value="Unassembled WGS sequence"/>
</dbReference>
<dbReference type="EMBL" id="FRXO01000008">
    <property type="protein sequence ID" value="SHO66864.1"/>
    <property type="molecule type" value="Genomic_DNA"/>
</dbReference>
<evidence type="ECO:0008006" key="3">
    <source>
        <dbReference type="Google" id="ProtNLM"/>
    </source>
</evidence>
<dbReference type="STRING" id="1123029.SAMN02745172_03524"/>
<protein>
    <recommendedName>
        <fullName evidence="3">Glycosyl transferase family 2</fullName>
    </recommendedName>
</protein>
<gene>
    <name evidence="1" type="ORF">SAMN02745172_03524</name>
</gene>
<evidence type="ECO:0000313" key="2">
    <source>
        <dbReference type="Proteomes" id="UP000186406"/>
    </source>
</evidence>
<reference evidence="1 2" key="1">
    <citation type="submission" date="2016-12" db="EMBL/GenBank/DDBJ databases">
        <authorList>
            <person name="Song W.-J."/>
            <person name="Kurnit D.M."/>
        </authorList>
    </citation>
    <scope>NUCLEOTIDE SEQUENCE [LARGE SCALE GENOMIC DNA]</scope>
    <source>
        <strain evidence="1 2">DSM 19599</strain>
    </source>
</reference>
<dbReference type="SUPFAM" id="SSF53448">
    <property type="entry name" value="Nucleotide-diphospho-sugar transferases"/>
    <property type="match status" value="1"/>
</dbReference>
<accession>A0A1M7ZPN1</accession>
<organism evidence="1 2">
    <name type="scientific">Pseudoxanthobacter soli DSM 19599</name>
    <dbReference type="NCBI Taxonomy" id="1123029"/>
    <lineage>
        <taxon>Bacteria</taxon>
        <taxon>Pseudomonadati</taxon>
        <taxon>Pseudomonadota</taxon>
        <taxon>Alphaproteobacteria</taxon>
        <taxon>Hyphomicrobiales</taxon>
        <taxon>Segnochrobactraceae</taxon>
        <taxon>Pseudoxanthobacter</taxon>
    </lineage>
</organism>
<dbReference type="AlphaFoldDB" id="A0A1M7ZPN1"/>
<dbReference type="OrthoDB" id="5180856at2"/>
<sequence>MSEGSLAPIAVFAYRRTDHLTKTLDALERCAEFSRSPVFVFSDGAKSESGAADVAAVRALVRARLRPNMTLVEAPANRGLANSISQAVTQLCDRYGRVIVIEDDLVVSPHALAWLNGGLDRYRDDERVFQISAHQFDVPDFAARKEGLFLHLTTSWGWATWKRAWDRFDPNAEGWEKLKTDRALRQRFDVGGQPYSEMLRRQMEGRLDSWAIRWWWSVFKADGICLFPPRSLVQNIGFDETATHYKLGRLRRIGPKSPDANDLAMPDLPENALVASSDEAALYAALATRGGRRLWQAIVRLINLIGR</sequence>
<evidence type="ECO:0000313" key="1">
    <source>
        <dbReference type="EMBL" id="SHO66864.1"/>
    </source>
</evidence>
<name>A0A1M7ZPN1_9HYPH</name>
<proteinExistence type="predicted"/>
<dbReference type="Gene3D" id="3.90.550.10">
    <property type="entry name" value="Spore Coat Polysaccharide Biosynthesis Protein SpsA, Chain A"/>
    <property type="match status" value="1"/>
</dbReference>